<dbReference type="Pfam" id="PF01215">
    <property type="entry name" value="COX5B"/>
    <property type="match status" value="1"/>
</dbReference>
<dbReference type="PANTHER" id="PTHR10122">
    <property type="entry name" value="CYTOCHROME C OXIDASE SUBUNIT 5B, MITOCHONDRIAL"/>
    <property type="match status" value="1"/>
</dbReference>
<dbReference type="PROSITE" id="PS51359">
    <property type="entry name" value="COX5B_2"/>
    <property type="match status" value="1"/>
</dbReference>
<reference evidence="4 5" key="1">
    <citation type="submission" date="2023-09" db="EMBL/GenBank/DDBJ databases">
        <title>Pangenome analysis of Batrachochytrium dendrobatidis and related Chytrids.</title>
        <authorList>
            <person name="Yacoub M.N."/>
            <person name="Stajich J.E."/>
            <person name="James T.Y."/>
        </authorList>
    </citation>
    <scope>NUCLEOTIDE SEQUENCE [LARGE SCALE GENOMIC DNA]</scope>
    <source>
        <strain evidence="4 5">JEL0888</strain>
    </source>
</reference>
<dbReference type="InterPro" id="IPR002124">
    <property type="entry name" value="Cyt_c_oxidase_su5b"/>
</dbReference>
<protein>
    <submittedName>
        <fullName evidence="4">Cytochrome c oxidase subunit 4</fullName>
    </submittedName>
</protein>
<dbReference type="Gene3D" id="2.60.11.10">
    <property type="entry name" value="Cytochrome c oxidase, subunit Vb"/>
    <property type="match status" value="1"/>
</dbReference>
<accession>A0ABR4NIJ6</accession>
<evidence type="ECO:0000313" key="5">
    <source>
        <dbReference type="Proteomes" id="UP001527925"/>
    </source>
</evidence>
<keyword evidence="5" id="KW-1185">Reference proteome</keyword>
<dbReference type="PROSITE" id="PS00028">
    <property type="entry name" value="ZINC_FINGER_C2H2_1"/>
    <property type="match status" value="1"/>
</dbReference>
<gene>
    <name evidence="4" type="primary">COX4</name>
    <name evidence="4" type="ORF">HK105_200933</name>
</gene>
<name>A0ABR4NIJ6_9FUNG</name>
<dbReference type="SUPFAM" id="SSF57802">
    <property type="entry name" value="Rubredoxin-like"/>
    <property type="match status" value="1"/>
</dbReference>
<dbReference type="EMBL" id="JADGIZ020000003">
    <property type="protein sequence ID" value="KAL2919290.1"/>
    <property type="molecule type" value="Genomic_DNA"/>
</dbReference>
<evidence type="ECO:0000259" key="3">
    <source>
        <dbReference type="PROSITE" id="PS00028"/>
    </source>
</evidence>
<sequence>MFARAAVRLAVPRRALSIASVLRQATPTTSSAGKVALEENVPGFREPGRVPTNYELASGAERFELLKQLKGEDPWEDLHPIVLTERGTVAKPTVVRGIDPERYVGCSGFPAESHEIVWLTVRPHGFVDRCPHCGNAFKYIQEKLDHSHDHH</sequence>
<keyword evidence="1" id="KW-0479">Metal-binding</keyword>
<dbReference type="PANTHER" id="PTHR10122:SF0">
    <property type="entry name" value="CYTOCHROME C OXIDASE SUBUNIT 5B, ISOFORM A-RELATED"/>
    <property type="match status" value="1"/>
</dbReference>
<evidence type="ECO:0000256" key="1">
    <source>
        <dbReference type="ARBA" id="ARBA00022723"/>
    </source>
</evidence>
<dbReference type="InterPro" id="IPR013087">
    <property type="entry name" value="Znf_C2H2_type"/>
</dbReference>
<proteinExistence type="predicted"/>
<dbReference type="InterPro" id="IPR036972">
    <property type="entry name" value="Cyt_c_oxidase_su5b_sf"/>
</dbReference>
<feature type="domain" description="C2H2-type" evidence="3">
    <location>
        <begin position="130"/>
        <end position="151"/>
    </location>
</feature>
<dbReference type="Proteomes" id="UP001527925">
    <property type="component" value="Unassembled WGS sequence"/>
</dbReference>
<comment type="caution">
    <text evidence="4">The sequence shown here is derived from an EMBL/GenBank/DDBJ whole genome shotgun (WGS) entry which is preliminary data.</text>
</comment>
<evidence type="ECO:0000313" key="4">
    <source>
        <dbReference type="EMBL" id="KAL2919290.1"/>
    </source>
</evidence>
<keyword evidence="2" id="KW-0862">Zinc</keyword>
<organism evidence="4 5">
    <name type="scientific">Polyrhizophydium stewartii</name>
    <dbReference type="NCBI Taxonomy" id="2732419"/>
    <lineage>
        <taxon>Eukaryota</taxon>
        <taxon>Fungi</taxon>
        <taxon>Fungi incertae sedis</taxon>
        <taxon>Chytridiomycota</taxon>
        <taxon>Chytridiomycota incertae sedis</taxon>
        <taxon>Chytridiomycetes</taxon>
        <taxon>Rhizophydiales</taxon>
        <taxon>Rhizophydiales incertae sedis</taxon>
        <taxon>Polyrhizophydium</taxon>
    </lineage>
</organism>
<evidence type="ECO:0000256" key="2">
    <source>
        <dbReference type="ARBA" id="ARBA00022833"/>
    </source>
</evidence>